<dbReference type="Proteomes" id="UP000794436">
    <property type="component" value="Unassembled WGS sequence"/>
</dbReference>
<feature type="domain" description="PDZ" evidence="3">
    <location>
        <begin position="132"/>
        <end position="205"/>
    </location>
</feature>
<feature type="region of interest" description="Disordered" evidence="2">
    <location>
        <begin position="326"/>
        <end position="345"/>
    </location>
</feature>
<evidence type="ECO:0000256" key="1">
    <source>
        <dbReference type="SAM" id="Coils"/>
    </source>
</evidence>
<feature type="compositionally biased region" description="Low complexity" evidence="2">
    <location>
        <begin position="326"/>
        <end position="342"/>
    </location>
</feature>
<feature type="region of interest" description="Disordered" evidence="2">
    <location>
        <begin position="508"/>
        <end position="539"/>
    </location>
</feature>
<comment type="caution">
    <text evidence="4">The sequence shown here is derived from an EMBL/GenBank/DDBJ whole genome shotgun (WGS) entry which is preliminary data.</text>
</comment>
<feature type="region of interest" description="Disordered" evidence="2">
    <location>
        <begin position="63"/>
        <end position="93"/>
    </location>
</feature>
<feature type="coiled-coil region" evidence="1">
    <location>
        <begin position="389"/>
        <end position="424"/>
    </location>
</feature>
<dbReference type="PROSITE" id="PS50106">
    <property type="entry name" value="PDZ"/>
    <property type="match status" value="1"/>
</dbReference>
<protein>
    <recommendedName>
        <fullName evidence="3">PDZ domain-containing protein</fullName>
    </recommendedName>
</protein>
<organism evidence="4 5">
    <name type="scientific">Pythium oligandrum</name>
    <name type="common">Mycoparasitic fungus</name>
    <dbReference type="NCBI Taxonomy" id="41045"/>
    <lineage>
        <taxon>Eukaryota</taxon>
        <taxon>Sar</taxon>
        <taxon>Stramenopiles</taxon>
        <taxon>Oomycota</taxon>
        <taxon>Peronosporomycetes</taxon>
        <taxon>Pythiales</taxon>
        <taxon>Pythiaceae</taxon>
        <taxon>Pythium</taxon>
    </lineage>
</organism>
<keyword evidence="1" id="KW-0175">Coiled coil</keyword>
<name>A0A8K1FKW0_PYTOL</name>
<dbReference type="EMBL" id="SPLM01000074">
    <property type="protein sequence ID" value="TMW62098.1"/>
    <property type="molecule type" value="Genomic_DNA"/>
</dbReference>
<gene>
    <name evidence="4" type="ORF">Poli38472_009591</name>
</gene>
<feature type="compositionally biased region" description="Basic and acidic residues" evidence="2">
    <location>
        <begin position="530"/>
        <end position="539"/>
    </location>
</feature>
<feature type="region of interest" description="Disordered" evidence="2">
    <location>
        <begin position="1"/>
        <end position="21"/>
    </location>
</feature>
<dbReference type="InterPro" id="IPR036034">
    <property type="entry name" value="PDZ_sf"/>
</dbReference>
<dbReference type="SUPFAM" id="SSF50156">
    <property type="entry name" value="PDZ domain-like"/>
    <property type="match status" value="1"/>
</dbReference>
<dbReference type="AlphaFoldDB" id="A0A8K1FKW0"/>
<evidence type="ECO:0000313" key="4">
    <source>
        <dbReference type="EMBL" id="TMW62098.1"/>
    </source>
</evidence>
<evidence type="ECO:0000313" key="5">
    <source>
        <dbReference type="Proteomes" id="UP000794436"/>
    </source>
</evidence>
<proteinExistence type="predicted"/>
<dbReference type="Gene3D" id="2.30.42.10">
    <property type="match status" value="1"/>
</dbReference>
<reference evidence="4" key="1">
    <citation type="submission" date="2019-03" db="EMBL/GenBank/DDBJ databases">
        <title>Long read genome sequence of the mycoparasitic Pythium oligandrum ATCC 38472 isolated from sugarbeet rhizosphere.</title>
        <authorList>
            <person name="Gaulin E."/>
        </authorList>
    </citation>
    <scope>NUCLEOTIDE SEQUENCE</scope>
    <source>
        <strain evidence="4">ATCC 38472_TT</strain>
    </source>
</reference>
<evidence type="ECO:0000259" key="3">
    <source>
        <dbReference type="PROSITE" id="PS50106"/>
    </source>
</evidence>
<feature type="compositionally biased region" description="Basic and acidic residues" evidence="2">
    <location>
        <begin position="63"/>
        <end position="72"/>
    </location>
</feature>
<dbReference type="OrthoDB" id="70253at2759"/>
<evidence type="ECO:0000256" key="2">
    <source>
        <dbReference type="SAM" id="MobiDB-lite"/>
    </source>
</evidence>
<keyword evidence="5" id="KW-1185">Reference proteome</keyword>
<dbReference type="InterPro" id="IPR001478">
    <property type="entry name" value="PDZ"/>
</dbReference>
<sequence length="539" mass="59568">MTTPTLSREEAHAELNATDGKTSALRALAMASYLRSAVGRASERLGQPAKMDAYLSERDGIKHVERVERSGSSDEDETVSVGEDTSPTAKGNPALVEKETPATVVHFDTTEVVADHEKQGNEAARRRRTYCDVMLQLDAHGLGINLGCAMASGTTKRLRDAPLRVNSFRRRHPSDIGPAEASQQIHVGDALVSINGEDVTSLEAVHHKVHALVDAAEDGKPFILLRLVRPADDDDLNEPDEISETVSSTEPAIKPDLSNQHAMALLIRELVAKNESLEEQLVASRLKQDEQRIQLEQLYALYARTQLESWGTSAFSKPFRPTFVRRNTTASSSTGATSPARSQSNSMLSSAAARLIGSGSVSQHEIDFAVQAERARVTRQLQAAFDVEKEQLQAEYHTQLTKAQETAEQRIRMLERGLNTLTELCLAHGVTKEPESDHEPTHQRHALTPHVQLMRHKLLHMNQTTHPDCVLCLISNEFDIMTAHSPNESQSLRSQVIEIVNAYHQQTAEKSVSPHTVEEQSAQEEILPPDTEHRDPLLL</sequence>
<accession>A0A8K1FKW0</accession>